<dbReference type="GO" id="GO:0003676">
    <property type="term" value="F:nucleic acid binding"/>
    <property type="evidence" value="ECO:0007669"/>
    <property type="project" value="InterPro"/>
</dbReference>
<dbReference type="EMBL" id="NAAC01000051">
    <property type="protein sequence ID" value="RDJ01382.1"/>
    <property type="molecule type" value="Genomic_DNA"/>
</dbReference>
<comment type="caution">
    <text evidence="5">The sequence shown here is derived from an EMBL/GenBank/DDBJ whole genome shotgun (WGS) entry which is preliminary data.</text>
</comment>
<feature type="domain" description="Exonuclease" evidence="4">
    <location>
        <begin position="7"/>
        <end position="182"/>
    </location>
</feature>
<dbReference type="RefSeq" id="WP_114716061.1">
    <property type="nucleotide sequence ID" value="NZ_KZ857272.1"/>
</dbReference>
<dbReference type="PANTHER" id="PTHR30231:SF4">
    <property type="entry name" value="PROTEIN NEN2"/>
    <property type="match status" value="1"/>
</dbReference>
<proteinExistence type="predicted"/>
<dbReference type="GO" id="GO:0008408">
    <property type="term" value="F:3'-5' exonuclease activity"/>
    <property type="evidence" value="ECO:0007669"/>
    <property type="project" value="TreeGrafter"/>
</dbReference>
<dbReference type="Gene3D" id="3.30.420.10">
    <property type="entry name" value="Ribonuclease H-like superfamily/Ribonuclease H"/>
    <property type="match status" value="1"/>
</dbReference>
<sequence>MNEKREIFISVDVETSGPIPGEYSLLSIGACSVFEPEKVFACTLKPITDAFDPKALEVTGLSLQDLTENGLEPKLAMKQFSEWLLQIAGEDGTIVFVGFNAPFDWSFVNYYFHRFMGENPFGFTALDIKALYMGLTGCTWRDTRSSKIAAHLKPHATGTHNALQDARYQAEIFRLVWQIITNQNHRA</sequence>
<dbReference type="GO" id="GO:0006259">
    <property type="term" value="P:DNA metabolic process"/>
    <property type="evidence" value="ECO:0007669"/>
    <property type="project" value="UniProtKB-ARBA"/>
</dbReference>
<dbReference type="InterPro" id="IPR036397">
    <property type="entry name" value="RNaseH_sf"/>
</dbReference>
<gene>
    <name evidence="5" type="ORF">B5K06_33610</name>
</gene>
<reference evidence="5 6" key="1">
    <citation type="submission" date="2017-03" db="EMBL/GenBank/DDBJ databases">
        <title>Genome analysis of Rhizobial strains effectives or ineffectives for nitrogen fixation isolated from bean seeds.</title>
        <authorList>
            <person name="Peralta H."/>
            <person name="Aguilar-Vera A."/>
            <person name="Mora Y."/>
            <person name="Vargas-Lagunas C."/>
            <person name="Girard L."/>
            <person name="Mora J."/>
        </authorList>
    </citation>
    <scope>NUCLEOTIDE SEQUENCE [LARGE SCALE GENOMIC DNA]</scope>
    <source>
        <strain evidence="5 6">CCGM3</strain>
    </source>
</reference>
<dbReference type="InterPro" id="IPR012337">
    <property type="entry name" value="RNaseH-like_sf"/>
</dbReference>
<dbReference type="Pfam" id="PF00929">
    <property type="entry name" value="RNase_T"/>
    <property type="match status" value="1"/>
</dbReference>
<evidence type="ECO:0000256" key="1">
    <source>
        <dbReference type="ARBA" id="ARBA00022722"/>
    </source>
</evidence>
<dbReference type="Proteomes" id="UP000254939">
    <property type="component" value="Unassembled WGS sequence"/>
</dbReference>
<dbReference type="PANTHER" id="PTHR30231">
    <property type="entry name" value="DNA POLYMERASE III SUBUNIT EPSILON"/>
    <property type="match status" value="1"/>
</dbReference>
<keyword evidence="3" id="KW-0269">Exonuclease</keyword>
<dbReference type="SUPFAM" id="SSF53098">
    <property type="entry name" value="Ribonuclease H-like"/>
    <property type="match status" value="1"/>
</dbReference>
<evidence type="ECO:0000256" key="3">
    <source>
        <dbReference type="ARBA" id="ARBA00022839"/>
    </source>
</evidence>
<dbReference type="SMART" id="SM00479">
    <property type="entry name" value="EXOIII"/>
    <property type="match status" value="1"/>
</dbReference>
<keyword evidence="2" id="KW-0378">Hydrolase</keyword>
<organism evidence="5 6">
    <name type="scientific">Rhizobium grahamii</name>
    <dbReference type="NCBI Taxonomy" id="1120045"/>
    <lineage>
        <taxon>Bacteria</taxon>
        <taxon>Pseudomonadati</taxon>
        <taxon>Pseudomonadota</taxon>
        <taxon>Alphaproteobacteria</taxon>
        <taxon>Hyphomicrobiales</taxon>
        <taxon>Rhizobiaceae</taxon>
        <taxon>Rhizobium/Agrobacterium group</taxon>
        <taxon>Rhizobium</taxon>
    </lineage>
</organism>
<dbReference type="OrthoDB" id="9803925at2"/>
<evidence type="ECO:0000313" key="6">
    <source>
        <dbReference type="Proteomes" id="UP000254939"/>
    </source>
</evidence>
<evidence type="ECO:0000313" key="5">
    <source>
        <dbReference type="EMBL" id="RDJ01382.1"/>
    </source>
</evidence>
<evidence type="ECO:0000256" key="2">
    <source>
        <dbReference type="ARBA" id="ARBA00022801"/>
    </source>
</evidence>
<protein>
    <submittedName>
        <fullName evidence="5">DNA polymerase III subunit epsilon</fullName>
    </submittedName>
</protein>
<accession>A0A370KDQ3</accession>
<dbReference type="AlphaFoldDB" id="A0A370KDQ3"/>
<evidence type="ECO:0000259" key="4">
    <source>
        <dbReference type="SMART" id="SM00479"/>
    </source>
</evidence>
<name>A0A370KDQ3_9HYPH</name>
<keyword evidence="1" id="KW-0540">Nuclease</keyword>
<dbReference type="CDD" id="cd06127">
    <property type="entry name" value="DEDDh"/>
    <property type="match status" value="1"/>
</dbReference>
<dbReference type="InterPro" id="IPR013520">
    <property type="entry name" value="Ribonucl_H"/>
</dbReference>